<gene>
    <name evidence="2" type="ORF">FDZ14_18725</name>
</gene>
<evidence type="ECO:0000256" key="1">
    <source>
        <dbReference type="SAM" id="Phobius"/>
    </source>
</evidence>
<name>A0A6M6DST6_PRIMG</name>
<keyword evidence="1" id="KW-0812">Transmembrane</keyword>
<feature type="transmembrane region" description="Helical" evidence="1">
    <location>
        <begin position="152"/>
        <end position="172"/>
    </location>
</feature>
<keyword evidence="1" id="KW-1133">Transmembrane helix</keyword>
<dbReference type="Proteomes" id="UP000501076">
    <property type="component" value="Chromosome"/>
</dbReference>
<feature type="transmembrane region" description="Helical" evidence="1">
    <location>
        <begin position="90"/>
        <end position="112"/>
    </location>
</feature>
<organism evidence="2 3">
    <name type="scientific">Priestia megaterium</name>
    <name type="common">Bacillus megaterium</name>
    <dbReference type="NCBI Taxonomy" id="1404"/>
    <lineage>
        <taxon>Bacteria</taxon>
        <taxon>Bacillati</taxon>
        <taxon>Bacillota</taxon>
        <taxon>Bacilli</taxon>
        <taxon>Bacillales</taxon>
        <taxon>Bacillaceae</taxon>
        <taxon>Priestia</taxon>
    </lineage>
</organism>
<evidence type="ECO:0000313" key="3">
    <source>
        <dbReference type="Proteomes" id="UP000501076"/>
    </source>
</evidence>
<dbReference type="EMBL" id="CP045272">
    <property type="protein sequence ID" value="QJX78113.1"/>
    <property type="molecule type" value="Genomic_DNA"/>
</dbReference>
<dbReference type="RefSeq" id="WP_171777407.1">
    <property type="nucleotide sequence ID" value="NZ_CP045272.1"/>
</dbReference>
<keyword evidence="1" id="KW-0472">Membrane</keyword>
<feature type="transmembrane region" description="Helical" evidence="1">
    <location>
        <begin position="32"/>
        <end position="51"/>
    </location>
</feature>
<proteinExistence type="predicted"/>
<protein>
    <submittedName>
        <fullName evidence="2">Uncharacterized protein</fullName>
    </submittedName>
</protein>
<feature type="transmembrane region" description="Helical" evidence="1">
    <location>
        <begin position="58"/>
        <end position="84"/>
    </location>
</feature>
<dbReference type="NCBIfam" id="NF041644">
    <property type="entry name" value="CBO0543_fam"/>
    <property type="match status" value="1"/>
</dbReference>
<reference evidence="2 3" key="1">
    <citation type="submission" date="2019-10" db="EMBL/GenBank/DDBJ databases">
        <title>Complete genome sequences for adaption low water activity.</title>
        <authorList>
            <person name="Zhao L."/>
            <person name="Zhong J."/>
        </authorList>
    </citation>
    <scope>NUCLEOTIDE SEQUENCE [LARGE SCALE GENOMIC DNA]</scope>
    <source>
        <strain evidence="2 3">FDU301</strain>
    </source>
</reference>
<sequence>MAHPSYNDVQQIRYELKTAGYEHWLHNNLFTWQWWILLVATILPWIIWGYLVKKKERLHVFAFAMFIGIVSSILDVIGADILLWGYPTKLFFMVPPLFPADLTIIPVAFSLAYHYGKTWRRYTVYSIIISFLFAYVIEPFFAWANMYQKYNFSHWLSLIGFILVALIGRWFIERILPPRN</sequence>
<dbReference type="InterPro" id="IPR048147">
    <property type="entry name" value="CBO0543-like"/>
</dbReference>
<dbReference type="AlphaFoldDB" id="A0A6M6DST6"/>
<accession>A0A6M6DST6</accession>
<feature type="transmembrane region" description="Helical" evidence="1">
    <location>
        <begin position="124"/>
        <end position="146"/>
    </location>
</feature>
<evidence type="ECO:0000313" key="2">
    <source>
        <dbReference type="EMBL" id="QJX78113.1"/>
    </source>
</evidence>